<feature type="transmembrane region" description="Helical" evidence="1">
    <location>
        <begin position="86"/>
        <end position="106"/>
    </location>
</feature>
<comment type="caution">
    <text evidence="2">The sequence shown here is derived from an EMBL/GenBank/DDBJ whole genome shotgun (WGS) entry which is preliminary data.</text>
</comment>
<gene>
    <name evidence="2" type="ORF">F53441_12713</name>
</gene>
<reference evidence="2" key="1">
    <citation type="submission" date="2020-01" db="EMBL/GenBank/DDBJ databases">
        <title>Identification and distribution of gene clusters putatively required for synthesis of sphingolipid metabolism inhibitors in phylogenetically diverse species of the filamentous fungus Fusarium.</title>
        <authorList>
            <person name="Kim H.-S."/>
            <person name="Busman M."/>
            <person name="Brown D.W."/>
            <person name="Divon H."/>
            <person name="Uhlig S."/>
            <person name="Proctor R.H."/>
        </authorList>
    </citation>
    <scope>NUCLEOTIDE SEQUENCE</scope>
    <source>
        <strain evidence="2">NRRL 53441</strain>
    </source>
</reference>
<dbReference type="AlphaFoldDB" id="A0A8H4JX91"/>
<keyword evidence="1" id="KW-1133">Transmembrane helix</keyword>
<dbReference type="EMBL" id="JAADJG010000713">
    <property type="protein sequence ID" value="KAF4438793.1"/>
    <property type="molecule type" value="Genomic_DNA"/>
</dbReference>
<keyword evidence="1" id="KW-0812">Transmembrane</keyword>
<accession>A0A8H4JX91</accession>
<keyword evidence="1" id="KW-0472">Membrane</keyword>
<dbReference type="Proteomes" id="UP000605986">
    <property type="component" value="Unassembled WGS sequence"/>
</dbReference>
<evidence type="ECO:0000256" key="1">
    <source>
        <dbReference type="SAM" id="Phobius"/>
    </source>
</evidence>
<organism evidence="2 3">
    <name type="scientific">Fusarium austroafricanum</name>
    <dbReference type="NCBI Taxonomy" id="2364996"/>
    <lineage>
        <taxon>Eukaryota</taxon>
        <taxon>Fungi</taxon>
        <taxon>Dikarya</taxon>
        <taxon>Ascomycota</taxon>
        <taxon>Pezizomycotina</taxon>
        <taxon>Sordariomycetes</taxon>
        <taxon>Hypocreomycetidae</taxon>
        <taxon>Hypocreales</taxon>
        <taxon>Nectriaceae</taxon>
        <taxon>Fusarium</taxon>
        <taxon>Fusarium concolor species complex</taxon>
    </lineage>
</organism>
<keyword evidence="3" id="KW-1185">Reference proteome</keyword>
<name>A0A8H4JX91_9HYPO</name>
<sequence length="109" mass="11867">MSASYSGSDDESDFVTSPTSPVLQYSAAYKRRNPAYLQSPVTMSHDHPGEGESYHNMSATQCRLAIGIFIAYIVACFALYGLGPSVVIALSMMAVGLDIMCTYYYGWKA</sequence>
<protein>
    <submittedName>
        <fullName evidence="2">Uncharacterized protein</fullName>
    </submittedName>
</protein>
<proteinExistence type="predicted"/>
<evidence type="ECO:0000313" key="3">
    <source>
        <dbReference type="Proteomes" id="UP000605986"/>
    </source>
</evidence>
<evidence type="ECO:0000313" key="2">
    <source>
        <dbReference type="EMBL" id="KAF4438793.1"/>
    </source>
</evidence>
<feature type="transmembrane region" description="Helical" evidence="1">
    <location>
        <begin position="62"/>
        <end position="80"/>
    </location>
</feature>